<comment type="caution">
    <text evidence="1">The sequence shown here is derived from an EMBL/GenBank/DDBJ whole genome shotgun (WGS) entry which is preliminary data.</text>
</comment>
<gene>
    <name evidence="1" type="ORF">NP493_264g02013</name>
</gene>
<keyword evidence="2" id="KW-1185">Reference proteome</keyword>
<evidence type="ECO:0000313" key="2">
    <source>
        <dbReference type="Proteomes" id="UP001209878"/>
    </source>
</evidence>
<dbReference type="EMBL" id="JAODUO010000266">
    <property type="protein sequence ID" value="KAK2184411.1"/>
    <property type="molecule type" value="Genomic_DNA"/>
</dbReference>
<protein>
    <submittedName>
        <fullName evidence="1">Uncharacterized protein</fullName>
    </submittedName>
</protein>
<dbReference type="Proteomes" id="UP001209878">
    <property type="component" value="Unassembled WGS sequence"/>
</dbReference>
<organism evidence="1 2">
    <name type="scientific">Ridgeia piscesae</name>
    <name type="common">Tubeworm</name>
    <dbReference type="NCBI Taxonomy" id="27915"/>
    <lineage>
        <taxon>Eukaryota</taxon>
        <taxon>Metazoa</taxon>
        <taxon>Spiralia</taxon>
        <taxon>Lophotrochozoa</taxon>
        <taxon>Annelida</taxon>
        <taxon>Polychaeta</taxon>
        <taxon>Sedentaria</taxon>
        <taxon>Canalipalpata</taxon>
        <taxon>Sabellida</taxon>
        <taxon>Siboglinidae</taxon>
        <taxon>Ridgeia</taxon>
    </lineage>
</organism>
<dbReference type="AlphaFoldDB" id="A0AAD9NXP4"/>
<proteinExistence type="predicted"/>
<name>A0AAD9NXP4_RIDPI</name>
<evidence type="ECO:0000313" key="1">
    <source>
        <dbReference type="EMBL" id="KAK2184411.1"/>
    </source>
</evidence>
<sequence length="163" mass="18550">MLNLATQVSPYCTWVSALLSKCLIRNQGRHYVKVYILRELGLAFGILFCDITADLLCNLTGYLNGLKDLTWACRSLPCPELDYTCLVSKPARLVQFCWYYIKIYFLLQKLNHLPLGYLYNDQSCFVIHAGSIPQASFIGVACSEAYSMPWSRLPVKPNYNVGF</sequence>
<reference evidence="1" key="1">
    <citation type="journal article" date="2023" name="Mol. Biol. Evol.">
        <title>Third-Generation Sequencing Reveals the Adaptive Role of the Epigenome in Three Deep-Sea Polychaetes.</title>
        <authorList>
            <person name="Perez M."/>
            <person name="Aroh O."/>
            <person name="Sun Y."/>
            <person name="Lan Y."/>
            <person name="Juniper S.K."/>
            <person name="Young C.R."/>
            <person name="Angers B."/>
            <person name="Qian P.Y."/>
        </authorList>
    </citation>
    <scope>NUCLEOTIDE SEQUENCE</scope>
    <source>
        <strain evidence="1">R07B-5</strain>
    </source>
</reference>
<accession>A0AAD9NXP4</accession>